<keyword evidence="4" id="KW-1185">Reference proteome</keyword>
<protein>
    <submittedName>
        <fullName evidence="3">Ser/Thr protein kinase RdoA (MazF antagonist)</fullName>
    </submittedName>
</protein>
<dbReference type="Gene3D" id="3.90.1200.10">
    <property type="match status" value="1"/>
</dbReference>
<sequence>MDAPDLSPWGMTSRAPAIGPPHGTNNTVRLVAAGGIDYVWRRCDNLDAGQVRREQRLLEWLSRQGLDFKVPLALPTTDGACFAVDGSAPVTLHRLIPGRKPSRGIHEIEAVARAFGQLWATLASAPRGLGVHDWDGRSIVSTHEHAGNLADVVASAQREVDTSWFVRQMELDEHLTDALAALPGQVTHGDVATSNALINDGVITGLLDFEIAGWDARVNDVVTGLCTCVDDPWEDGFEAQKQAFVTAFDTADQLRDDELALVPELVMRRCAGSVIWRIGRWRQGLDPWSAVLNRMADGATRARHRSAYRI</sequence>
<feature type="region of interest" description="Disordered" evidence="1">
    <location>
        <begin position="1"/>
        <end position="24"/>
    </location>
</feature>
<dbReference type="EMBL" id="VIVQ01000001">
    <property type="protein sequence ID" value="TWE13035.1"/>
    <property type="molecule type" value="Genomic_DNA"/>
</dbReference>
<gene>
    <name evidence="3" type="ORF">BKA23_1863</name>
</gene>
<dbReference type="AlphaFoldDB" id="A0A561EBP7"/>
<dbReference type="SUPFAM" id="SSF56112">
    <property type="entry name" value="Protein kinase-like (PK-like)"/>
    <property type="match status" value="1"/>
</dbReference>
<dbReference type="RefSeq" id="WP_170226437.1">
    <property type="nucleotide sequence ID" value="NZ_VIVQ01000001.1"/>
</dbReference>
<dbReference type="GO" id="GO:0016301">
    <property type="term" value="F:kinase activity"/>
    <property type="evidence" value="ECO:0007669"/>
    <property type="project" value="UniProtKB-KW"/>
</dbReference>
<name>A0A561EBP7_9MICO</name>
<dbReference type="Pfam" id="PF01636">
    <property type="entry name" value="APH"/>
    <property type="match status" value="1"/>
</dbReference>
<dbReference type="InterPro" id="IPR002575">
    <property type="entry name" value="Aminoglycoside_PTrfase"/>
</dbReference>
<keyword evidence="3" id="KW-0418">Kinase</keyword>
<keyword evidence="3" id="KW-0808">Transferase</keyword>
<evidence type="ECO:0000313" key="4">
    <source>
        <dbReference type="Proteomes" id="UP000318297"/>
    </source>
</evidence>
<organism evidence="3 4">
    <name type="scientific">Rudaeicoccus suwonensis</name>
    <dbReference type="NCBI Taxonomy" id="657409"/>
    <lineage>
        <taxon>Bacteria</taxon>
        <taxon>Bacillati</taxon>
        <taxon>Actinomycetota</taxon>
        <taxon>Actinomycetes</taxon>
        <taxon>Micrococcales</taxon>
        <taxon>Dermacoccaceae</taxon>
        <taxon>Rudaeicoccus</taxon>
    </lineage>
</organism>
<reference evidence="3 4" key="1">
    <citation type="submission" date="2019-06" db="EMBL/GenBank/DDBJ databases">
        <title>Sequencing the genomes of 1000 actinobacteria strains.</title>
        <authorList>
            <person name="Klenk H.-P."/>
        </authorList>
    </citation>
    <scope>NUCLEOTIDE SEQUENCE [LARGE SCALE GENOMIC DNA]</scope>
    <source>
        <strain evidence="3 4">DSM 19560</strain>
    </source>
</reference>
<accession>A0A561EBP7</accession>
<evidence type="ECO:0000256" key="1">
    <source>
        <dbReference type="SAM" id="MobiDB-lite"/>
    </source>
</evidence>
<dbReference type="Proteomes" id="UP000318297">
    <property type="component" value="Unassembled WGS sequence"/>
</dbReference>
<proteinExistence type="predicted"/>
<feature type="domain" description="Aminoglycoside phosphotransferase" evidence="2">
    <location>
        <begin position="21"/>
        <end position="238"/>
    </location>
</feature>
<comment type="caution">
    <text evidence="3">The sequence shown here is derived from an EMBL/GenBank/DDBJ whole genome shotgun (WGS) entry which is preliminary data.</text>
</comment>
<dbReference type="InterPro" id="IPR011009">
    <property type="entry name" value="Kinase-like_dom_sf"/>
</dbReference>
<evidence type="ECO:0000313" key="3">
    <source>
        <dbReference type="EMBL" id="TWE13035.1"/>
    </source>
</evidence>
<evidence type="ECO:0000259" key="2">
    <source>
        <dbReference type="Pfam" id="PF01636"/>
    </source>
</evidence>